<dbReference type="Proteomes" id="UP000010552">
    <property type="component" value="Unassembled WGS sequence"/>
</dbReference>
<dbReference type="InParanoid" id="L5L6Q0"/>
<gene>
    <name evidence="2" type="ORF">PAL_GLEAN10006600</name>
</gene>
<protein>
    <submittedName>
        <fullName evidence="2">Olfactory receptor 63</fullName>
    </submittedName>
</protein>
<keyword evidence="3" id="KW-1185">Reference proteome</keyword>
<keyword evidence="1" id="KW-0812">Transmembrane</keyword>
<organism evidence="2 3">
    <name type="scientific">Pteropus alecto</name>
    <name type="common">Black flying fox</name>
    <dbReference type="NCBI Taxonomy" id="9402"/>
    <lineage>
        <taxon>Eukaryota</taxon>
        <taxon>Metazoa</taxon>
        <taxon>Chordata</taxon>
        <taxon>Craniata</taxon>
        <taxon>Vertebrata</taxon>
        <taxon>Euteleostomi</taxon>
        <taxon>Mammalia</taxon>
        <taxon>Eutheria</taxon>
        <taxon>Laurasiatheria</taxon>
        <taxon>Chiroptera</taxon>
        <taxon>Yinpterochiroptera</taxon>
        <taxon>Pteropodoidea</taxon>
        <taxon>Pteropodidae</taxon>
        <taxon>Pteropodinae</taxon>
        <taxon>Pteropus</taxon>
    </lineage>
</organism>
<dbReference type="AlphaFoldDB" id="L5L6Q0"/>
<accession>L5L6Q0</accession>
<proteinExistence type="predicted"/>
<evidence type="ECO:0000313" key="3">
    <source>
        <dbReference type="Proteomes" id="UP000010552"/>
    </source>
</evidence>
<dbReference type="EMBL" id="KB030270">
    <property type="protein sequence ID" value="ELK19115.1"/>
    <property type="molecule type" value="Genomic_DNA"/>
</dbReference>
<evidence type="ECO:0000313" key="2">
    <source>
        <dbReference type="EMBL" id="ELK19115.1"/>
    </source>
</evidence>
<sequence length="108" mass="12213">MINSRSSQIGSFYTSSNAASILSETYSTVSEFILISFSTFPQQFLPAFFQLYLPFYPLIMATIWSQHSLHTSMYLFSCALPISEILFTVAITPRMLADMLSTHHSINL</sequence>
<dbReference type="SUPFAM" id="SSF81321">
    <property type="entry name" value="Family A G protein-coupled receptor-like"/>
    <property type="match status" value="1"/>
</dbReference>
<keyword evidence="2" id="KW-0675">Receptor</keyword>
<evidence type="ECO:0000256" key="1">
    <source>
        <dbReference type="SAM" id="Phobius"/>
    </source>
</evidence>
<keyword evidence="1" id="KW-0472">Membrane</keyword>
<name>L5L6Q0_PTEAL</name>
<reference evidence="3" key="1">
    <citation type="journal article" date="2013" name="Science">
        <title>Comparative analysis of bat genomes provides insight into the evolution of flight and immunity.</title>
        <authorList>
            <person name="Zhang G."/>
            <person name="Cowled C."/>
            <person name="Shi Z."/>
            <person name="Huang Z."/>
            <person name="Bishop-Lilly K.A."/>
            <person name="Fang X."/>
            <person name="Wynne J.W."/>
            <person name="Xiong Z."/>
            <person name="Baker M.L."/>
            <person name="Zhao W."/>
            <person name="Tachedjian M."/>
            <person name="Zhu Y."/>
            <person name="Zhou P."/>
            <person name="Jiang X."/>
            <person name="Ng J."/>
            <person name="Yang L."/>
            <person name="Wu L."/>
            <person name="Xiao J."/>
            <person name="Feng Y."/>
            <person name="Chen Y."/>
            <person name="Sun X."/>
            <person name="Zhang Y."/>
            <person name="Marsh G.A."/>
            <person name="Crameri G."/>
            <person name="Broder C.C."/>
            <person name="Frey K.G."/>
            <person name="Wang L.F."/>
            <person name="Wang J."/>
        </authorList>
    </citation>
    <scope>NUCLEOTIDE SEQUENCE [LARGE SCALE GENOMIC DNA]</scope>
</reference>
<feature type="transmembrane region" description="Helical" evidence="1">
    <location>
        <begin position="71"/>
        <end position="91"/>
    </location>
</feature>
<keyword evidence="1" id="KW-1133">Transmembrane helix</keyword>